<dbReference type="SMART" id="SM01204">
    <property type="entry name" value="FIST_C"/>
    <property type="match status" value="1"/>
</dbReference>
<evidence type="ECO:0000259" key="2">
    <source>
        <dbReference type="SMART" id="SM01204"/>
    </source>
</evidence>
<dbReference type="InterPro" id="IPR013702">
    <property type="entry name" value="FIST_domain_N"/>
</dbReference>
<feature type="domain" description="FIST C-domain" evidence="2">
    <location>
        <begin position="213"/>
        <end position="351"/>
    </location>
</feature>
<reference evidence="4" key="1">
    <citation type="submission" date="2016-10" db="EMBL/GenBank/DDBJ databases">
        <authorList>
            <person name="Varghese N."/>
            <person name="Submissions S."/>
        </authorList>
    </citation>
    <scope>NUCLEOTIDE SEQUENCE [LARGE SCALE GENOMIC DNA]</scope>
    <source>
        <strain evidence="4">DSM 24956</strain>
    </source>
</reference>
<evidence type="ECO:0000259" key="1">
    <source>
        <dbReference type="SMART" id="SM00897"/>
    </source>
</evidence>
<proteinExistence type="predicted"/>
<accession>A0A1H2VUM3</accession>
<dbReference type="EMBL" id="FNNJ01000002">
    <property type="protein sequence ID" value="SDW71644.1"/>
    <property type="molecule type" value="Genomic_DNA"/>
</dbReference>
<dbReference type="Pfam" id="PF08495">
    <property type="entry name" value="FIST"/>
    <property type="match status" value="1"/>
</dbReference>
<evidence type="ECO:0000313" key="4">
    <source>
        <dbReference type="Proteomes" id="UP000199595"/>
    </source>
</evidence>
<organism evidence="3 4">
    <name type="scientific">Lutibacter oricola</name>
    <dbReference type="NCBI Taxonomy" id="762486"/>
    <lineage>
        <taxon>Bacteria</taxon>
        <taxon>Pseudomonadati</taxon>
        <taxon>Bacteroidota</taxon>
        <taxon>Flavobacteriia</taxon>
        <taxon>Flavobacteriales</taxon>
        <taxon>Flavobacteriaceae</taxon>
        <taxon>Lutibacter</taxon>
    </lineage>
</organism>
<dbReference type="STRING" id="762486.SAMN05444411_10236"/>
<dbReference type="InterPro" id="IPR019494">
    <property type="entry name" value="FIST_C"/>
</dbReference>
<protein>
    <submittedName>
        <fullName evidence="3">Uncharacterized conserved protein, contains FIST_N domain</fullName>
    </submittedName>
</protein>
<name>A0A1H2VUM3_9FLAO</name>
<sequence>MNEVYLPPSNITSLKKDLNKFETDASVLSMLFFMADENQYTEEEIAPLLKKSNKPIIGGVFPEIIYKGQRKKEGILLIPLKFKLTSQVINLSDSSESILEQLETTQNKSTASSSSLFVFYSCLSSNKSDFIETLFNFFGVNPTYLGGGAGSLNFNNFPCIISNSGIHKNAAVIGWTKETIAIGAAHGWESISKPLKVTQTNKKEIISINWKPAFQIYKEIVEQHSGKLFDSTNFFKIAKSYPLGISKIDAEKVVRDPFKTIDNKLHLIDIVHEGEYVEILNGNTNSLIKSAFLASEQALSNSKKDVIKTTFCIDCISRALYMNENFDKELDAIKQKTTTSGILSIGEIANSGESVLEIYNKTIVIAIW</sequence>
<dbReference type="Proteomes" id="UP000199595">
    <property type="component" value="Unassembled WGS sequence"/>
</dbReference>
<dbReference type="SMART" id="SM00897">
    <property type="entry name" value="FIST"/>
    <property type="match status" value="1"/>
</dbReference>
<dbReference type="PANTHER" id="PTHR40252">
    <property type="entry name" value="BLR0328 PROTEIN"/>
    <property type="match status" value="1"/>
</dbReference>
<dbReference type="Pfam" id="PF10442">
    <property type="entry name" value="FIST_C"/>
    <property type="match status" value="1"/>
</dbReference>
<feature type="domain" description="FIST" evidence="1">
    <location>
        <begin position="26"/>
        <end position="212"/>
    </location>
</feature>
<keyword evidence="4" id="KW-1185">Reference proteome</keyword>
<evidence type="ECO:0000313" key="3">
    <source>
        <dbReference type="EMBL" id="SDW71644.1"/>
    </source>
</evidence>
<dbReference type="OrthoDB" id="378730at2"/>
<dbReference type="PANTHER" id="PTHR40252:SF2">
    <property type="entry name" value="BLR0328 PROTEIN"/>
    <property type="match status" value="1"/>
</dbReference>
<gene>
    <name evidence="3" type="ORF">SAMN05444411_10236</name>
</gene>
<dbReference type="RefSeq" id="WP_090120503.1">
    <property type="nucleotide sequence ID" value="NZ_FNNJ01000002.1"/>
</dbReference>
<dbReference type="AlphaFoldDB" id="A0A1H2VUM3"/>